<dbReference type="SMART" id="SM00860">
    <property type="entry name" value="SMI1_KNR4"/>
    <property type="match status" value="1"/>
</dbReference>
<dbReference type="InterPro" id="IPR018958">
    <property type="entry name" value="Knr4/Smi1-like_dom"/>
</dbReference>
<sequence>MEKWLDEALGIWKSQNLKLNEKASTTLIETAESFLNFQFPDDFKQLYLEMNGFDYLEWEEHLFSVWSLERIIEEFEPERDFITFSDYSLSANHIGFRIGRVGIYKIYPSLEDVRPELISKSFKEVVNMINSNSKLVY</sequence>
<evidence type="ECO:0000313" key="3">
    <source>
        <dbReference type="Proteomes" id="UP001596958"/>
    </source>
</evidence>
<evidence type="ECO:0000259" key="1">
    <source>
        <dbReference type="SMART" id="SM00860"/>
    </source>
</evidence>
<evidence type="ECO:0000313" key="2">
    <source>
        <dbReference type="EMBL" id="MFD0749422.1"/>
    </source>
</evidence>
<feature type="domain" description="Knr4/Smi1-like" evidence="1">
    <location>
        <begin position="22"/>
        <end position="128"/>
    </location>
</feature>
<dbReference type="RefSeq" id="WP_377097768.1">
    <property type="nucleotide sequence ID" value="NZ_JBHTHU010000002.1"/>
</dbReference>
<keyword evidence="3" id="KW-1185">Reference proteome</keyword>
<name>A0ABW2YSM3_9SPHI</name>
<gene>
    <name evidence="2" type="ORF">ACFQZS_04665</name>
</gene>
<dbReference type="SUPFAM" id="SSF160631">
    <property type="entry name" value="SMI1/KNR4-like"/>
    <property type="match status" value="1"/>
</dbReference>
<comment type="caution">
    <text evidence="2">The sequence shown here is derived from an EMBL/GenBank/DDBJ whole genome shotgun (WGS) entry which is preliminary data.</text>
</comment>
<dbReference type="Proteomes" id="UP001596958">
    <property type="component" value="Unassembled WGS sequence"/>
</dbReference>
<reference evidence="3" key="1">
    <citation type="journal article" date="2019" name="Int. J. Syst. Evol. Microbiol.">
        <title>The Global Catalogue of Microorganisms (GCM) 10K type strain sequencing project: providing services to taxonomists for standard genome sequencing and annotation.</title>
        <authorList>
            <consortium name="The Broad Institute Genomics Platform"/>
            <consortium name="The Broad Institute Genome Sequencing Center for Infectious Disease"/>
            <person name="Wu L."/>
            <person name="Ma J."/>
        </authorList>
    </citation>
    <scope>NUCLEOTIDE SEQUENCE [LARGE SCALE GENOMIC DNA]</scope>
    <source>
        <strain evidence="3">CCUG 63418</strain>
    </source>
</reference>
<protein>
    <submittedName>
        <fullName evidence="2">SMI1/KNR4 family protein</fullName>
    </submittedName>
</protein>
<dbReference type="Pfam" id="PF09346">
    <property type="entry name" value="SMI1_KNR4"/>
    <property type="match status" value="1"/>
</dbReference>
<organism evidence="2 3">
    <name type="scientific">Mucilaginibacter calamicampi</name>
    <dbReference type="NCBI Taxonomy" id="1302352"/>
    <lineage>
        <taxon>Bacteria</taxon>
        <taxon>Pseudomonadati</taxon>
        <taxon>Bacteroidota</taxon>
        <taxon>Sphingobacteriia</taxon>
        <taxon>Sphingobacteriales</taxon>
        <taxon>Sphingobacteriaceae</taxon>
        <taxon>Mucilaginibacter</taxon>
    </lineage>
</organism>
<accession>A0ABW2YSM3</accession>
<dbReference type="InterPro" id="IPR037883">
    <property type="entry name" value="Knr4/Smi1-like_sf"/>
</dbReference>
<dbReference type="Gene3D" id="3.40.1580.10">
    <property type="entry name" value="SMI1/KNR4-like"/>
    <property type="match status" value="1"/>
</dbReference>
<dbReference type="EMBL" id="JBHTHU010000002">
    <property type="protein sequence ID" value="MFD0749422.1"/>
    <property type="molecule type" value="Genomic_DNA"/>
</dbReference>
<proteinExistence type="predicted"/>